<gene>
    <name evidence="5" type="ORF">DC041_0000960</name>
</gene>
<comment type="function">
    <text evidence="1">Actins are highly conserved proteins that are involved in various types of cell motility and are ubiquitously expressed in all eukaryotic cells.</text>
</comment>
<comment type="caution">
    <text evidence="5">The sequence shown here is derived from an EMBL/GenBank/DDBJ whole genome shotgun (WGS) entry which is preliminary data.</text>
</comment>
<dbReference type="SUPFAM" id="SSF53067">
    <property type="entry name" value="Actin-like ATPase domain"/>
    <property type="match status" value="2"/>
</dbReference>
<protein>
    <submittedName>
        <fullName evidence="5">Actin-related protein 6</fullName>
    </submittedName>
</protein>
<dbReference type="AlphaFoldDB" id="A0A430QK77"/>
<evidence type="ECO:0000256" key="4">
    <source>
        <dbReference type="ARBA" id="ARBA00022490"/>
    </source>
</evidence>
<evidence type="ECO:0000256" key="3">
    <source>
        <dbReference type="ARBA" id="ARBA00005665"/>
    </source>
</evidence>
<dbReference type="SMART" id="SM00268">
    <property type="entry name" value="ACTIN"/>
    <property type="match status" value="1"/>
</dbReference>
<evidence type="ECO:0000313" key="6">
    <source>
        <dbReference type="Proteomes" id="UP000290809"/>
    </source>
</evidence>
<dbReference type="CDD" id="cd10210">
    <property type="entry name" value="ASKHA_NBD_Arp6"/>
    <property type="match status" value="1"/>
</dbReference>
<dbReference type="InterPro" id="IPR043129">
    <property type="entry name" value="ATPase_NBD"/>
</dbReference>
<dbReference type="FunFam" id="3.90.640.10:FF:000014">
    <property type="entry name" value="Putative actin-related protein 6"/>
    <property type="match status" value="1"/>
</dbReference>
<dbReference type="Proteomes" id="UP000290809">
    <property type="component" value="Unassembled WGS sequence"/>
</dbReference>
<dbReference type="GO" id="GO:0005737">
    <property type="term" value="C:cytoplasm"/>
    <property type="evidence" value="ECO:0007669"/>
    <property type="project" value="UniProtKB-SubCell"/>
</dbReference>
<sequence length="440" mass="50260">MASPTLILDMGGGSLKIGFSTDPHPKIIDNSIFKSKTLGGRTFVGNEIEQCNNLSSLFCVMPFKKQNSLSDHNLIVTEPYFNFSSTKEAMNEIFFEDYQVAGLIRTNPAFLSAYKYRSESAQRLSRYCIVIDSGYSFTHIVPMADGFVMKDFVIRLTVGGKILTNRLIEAVSYRHLDVRSEIYIMNQCKEDVCYVSTDFWHDMKISRSNQKSNSILREYVLPNYVDVHRGYVRDPNAVASENSGNDKSEQRASNLSQQGYVLRLNNERFTVPELIFHPSDVGYQEMGLTEAIHYLMSERLPAAVRPGAWANFMVMGGNACFPGFAERLQRDIRTQAPDDLPVNVFKPPKRHTFERNTCFLQLTIDPSLSKKSNQHQQQGINLFLFLLLSFFYTNISPQTYAWEGGVLFCQNSDSFNHFLVTRKEYEEQGSSYCEKRFPIS</sequence>
<dbReference type="Gene3D" id="3.30.420.40">
    <property type="match status" value="2"/>
</dbReference>
<keyword evidence="6" id="KW-1185">Reference proteome</keyword>
<comment type="similarity">
    <text evidence="3">Belongs to the actin family. ARP6 subfamily.</text>
</comment>
<accession>A0A430QK77</accession>
<dbReference type="EMBL" id="QMKO01001613">
    <property type="protein sequence ID" value="RTG88091.1"/>
    <property type="molecule type" value="Genomic_DNA"/>
</dbReference>
<keyword evidence="4" id="KW-0963">Cytoplasm</keyword>
<dbReference type="Pfam" id="PF00022">
    <property type="entry name" value="Actin"/>
    <property type="match status" value="1"/>
</dbReference>
<reference evidence="5 6" key="1">
    <citation type="journal article" date="2019" name="PLoS Pathog.">
        <title>Genome sequence of the bovine parasite Schistosoma bovis Tanzania.</title>
        <authorList>
            <person name="Oey H."/>
            <person name="Zakrzewski M."/>
            <person name="Gobert G."/>
            <person name="Gravermann K."/>
            <person name="Stoye J."/>
            <person name="Jones M."/>
            <person name="Mcmanus D."/>
            <person name="Krause L."/>
        </authorList>
    </citation>
    <scope>NUCLEOTIDE SEQUENCE [LARGE SCALE GENOMIC DNA]</scope>
    <source>
        <strain evidence="5 6">TAN1997</strain>
    </source>
</reference>
<dbReference type="Gene3D" id="2.30.36.70">
    <property type="entry name" value="Actin, Chain A, domain 2"/>
    <property type="match status" value="1"/>
</dbReference>
<name>A0A430QK77_SCHBO</name>
<evidence type="ECO:0000256" key="1">
    <source>
        <dbReference type="ARBA" id="ARBA00003520"/>
    </source>
</evidence>
<evidence type="ECO:0000256" key="2">
    <source>
        <dbReference type="ARBA" id="ARBA00004496"/>
    </source>
</evidence>
<evidence type="ECO:0000313" key="5">
    <source>
        <dbReference type="EMBL" id="RTG88091.1"/>
    </source>
</evidence>
<organism evidence="5 6">
    <name type="scientific">Schistosoma bovis</name>
    <name type="common">Blood fluke</name>
    <dbReference type="NCBI Taxonomy" id="6184"/>
    <lineage>
        <taxon>Eukaryota</taxon>
        <taxon>Metazoa</taxon>
        <taxon>Spiralia</taxon>
        <taxon>Lophotrochozoa</taxon>
        <taxon>Platyhelminthes</taxon>
        <taxon>Trematoda</taxon>
        <taxon>Digenea</taxon>
        <taxon>Strigeidida</taxon>
        <taxon>Schistosomatoidea</taxon>
        <taxon>Schistosomatidae</taxon>
        <taxon>Schistosoma</taxon>
    </lineage>
</organism>
<dbReference type="InterPro" id="IPR004000">
    <property type="entry name" value="Actin"/>
</dbReference>
<dbReference type="PANTHER" id="PTHR11937">
    <property type="entry name" value="ACTIN"/>
    <property type="match status" value="1"/>
</dbReference>
<dbReference type="Gene3D" id="3.90.640.10">
    <property type="entry name" value="Actin, Chain A, domain 4"/>
    <property type="match status" value="1"/>
</dbReference>
<dbReference type="GO" id="GO:0005634">
    <property type="term" value="C:nucleus"/>
    <property type="evidence" value="ECO:0007669"/>
    <property type="project" value="UniProtKB-ARBA"/>
</dbReference>
<dbReference type="STRING" id="6184.A0A430QK77"/>
<proteinExistence type="inferred from homology"/>
<comment type="subcellular location">
    <subcellularLocation>
        <location evidence="2">Cytoplasm</location>
    </subcellularLocation>
</comment>